<dbReference type="PROSITE" id="PS50097">
    <property type="entry name" value="BTB"/>
    <property type="match status" value="1"/>
</dbReference>
<dbReference type="Proteomes" id="UP000290288">
    <property type="component" value="Unassembled WGS sequence"/>
</dbReference>
<protein>
    <recommendedName>
        <fullName evidence="1">BTB domain-containing protein</fullName>
    </recommendedName>
</protein>
<dbReference type="OrthoDB" id="1262810at2759"/>
<dbReference type="InterPro" id="IPR052972">
    <property type="entry name" value="Sacsin_chaperone_reg"/>
</dbReference>
<feature type="domain" description="BTB" evidence="1">
    <location>
        <begin position="2483"/>
        <end position="2564"/>
    </location>
</feature>
<dbReference type="SUPFAM" id="SSF54695">
    <property type="entry name" value="POZ domain"/>
    <property type="match status" value="1"/>
</dbReference>
<evidence type="ECO:0000313" key="2">
    <source>
        <dbReference type="EMBL" id="RXW22293.1"/>
    </source>
</evidence>
<organism evidence="2 3">
    <name type="scientific">Candolleomyces aberdarensis</name>
    <dbReference type="NCBI Taxonomy" id="2316362"/>
    <lineage>
        <taxon>Eukaryota</taxon>
        <taxon>Fungi</taxon>
        <taxon>Dikarya</taxon>
        <taxon>Basidiomycota</taxon>
        <taxon>Agaricomycotina</taxon>
        <taxon>Agaricomycetes</taxon>
        <taxon>Agaricomycetidae</taxon>
        <taxon>Agaricales</taxon>
        <taxon>Agaricineae</taxon>
        <taxon>Psathyrellaceae</taxon>
        <taxon>Candolleomyces</taxon>
    </lineage>
</organism>
<gene>
    <name evidence="2" type="ORF">EST38_g3551</name>
</gene>
<reference evidence="2 3" key="1">
    <citation type="submission" date="2019-01" db="EMBL/GenBank/DDBJ databases">
        <title>Draft genome sequence of Psathyrella aberdarensis IHI B618.</title>
        <authorList>
            <person name="Buettner E."/>
            <person name="Kellner H."/>
        </authorList>
    </citation>
    <scope>NUCLEOTIDE SEQUENCE [LARGE SCALE GENOMIC DNA]</scope>
    <source>
        <strain evidence="2 3">IHI B618</strain>
    </source>
</reference>
<sequence>MTTSSAFGENVDRLGSIRSILDNYPFSAGLLREILQNSDDAKATRQTFLLDCRKHPTERICDPSIADTQGPALLAFNNAKFLKEDWVALQNISKSSKREDTSKIGKFGIGIRSCYHVTDFLQILSGEDLVIFDPQSSFSADGGARFPFEPETIEPIRDHFQAFEHFLPSNWNGEAFDGTVVRLPLRTKPGELREKIVSPGEIKQLFQEFIEKELSIAMLFLQHLRSIEFIIIDEAGRVKKIAYCTVEIAGQFSDGVCKQVVSVQSTEASVKEEWLVMHQSFAKDEVLKLLSNRVDSFNENVLKKHKLRADVGLAFPLSHTRNVEPDIGQLFTFLRLPIKTGFPAHIHSLFSLTPSRQNLRPHGENGIVKGSDDYILIEWNKLLFDVFIPRAWTHLLKTITIHSPTAPIFSAWPVAQHFTESDSAYWALFPKNVLDTVLGEDATVWPVTGQDVYKRLQDVFVARPSTSDEVIQALADTGMSVCRPPDHLFRMIEALPGWNHRILTPERASTALKDNFTSNLLNAPAERRAIILQYLLSSNNIRNIVGLPIIRTVSGSFVSLAQQGTTSNIHTLLEAADIGVFRPCDDNAIFLDDLPSSAVYLFRQQAPHALNVKWLDPDQVVRYLALHPTRRGLGLSQTEADGAAVTFLTSFWVWFASWGSCSSLLPKLESEYVLPCAGGLRRAIPSQPVFDAAEIPTLSPCLSGFGVPFLSNALGSGARNVLKNYSFSKSVTNIHVLLDAMGTFAGSVSDQNVQLLFNHFNRYMVNSTTYSFSERQKTAFRRLPIFPVVEYDPNTSVRRRRVAVDGLVVYGVWSFELLPELPNTVFVDVNVLDQRLLPLLNETQPRPLSDMEILGLSVKRLDQQPKNLLARMLQHVVSYQYRLTSQLQQSLRSEPYAYSSQGTRQAPQTLIDPSSPLYSLYANDRQRLHSLQDQDERSIADSLARLGFLDKELSANNITDRIRHIASTGAFENAVKLLNIIYQYGFNCHYLSLDKSVKWLPTQKRLLVTAAECRPGKGTTSEELHLFDKVLELVHSDAMISTSLRTVLGWDDPIPVDVLLRQFREVLDHREADVYNRVKSLLKALSGRRQSLTAANWSSVRQLLENRKWVPTNEYTLVETWQAVFSSSFPGVYMVAPDLSRTGSDSRDFLTSLNCLSAPSFATVTRRLSQLHTEPPSATVTSSAIATLKFAVSLTLNDNERSQLLVPDVLHHLRPLQDVLFNDVGQNSLLLSRNELCLANSSIDYDLARNLGLQCLGLKHIHLQTLGEDMGVTPATIVEKTLAQYTDKQFLPEFLANAQDAGASKLMVFLNNYITVEGNFLSPALKSLHDSHSVMVYNDKEFSDSDFEGICKTHIGGKAGSPDSIGQFGLGALTMFHITECAVIYSGDKVLFLDPSKSYLPIAGRASLPLPLKFLDQEYPGHTSYLKGLECFDSQACRVNGTIFFLPLRSPSSTPQSKKPFVSTLHTIYTFQATILEDFRSKAGDCLLFIKVNDIEARLRTSAQSSNPIWSLTARRTEAAFDGLIETKIWIDSCAPSSSKVSSEWLTMSGTIQASDIPQEHRAGVGSKSLKVGLAAPLSDKSRVQSKFLSWLPLANSTTPPVQSKFFSWLPLAIPTTLPVHVNASFRMSSDRRQIRLDSYDNDDTRFNRWLLKMQIPPLYLALLERIAQERDNARWWPGTRVDISSPADEDEDHIATAHEDALTLIMTESFYSTHLPESSRSIFSSMYSGELFKRSDAILYSTIPPSPVRRVLEVLKPKPIVKPTAPVRARLRKAGLVVVGPVFVGQLLLNNGGAERVREELGDNELASLLVWLNEEEGINLQGLPLLRLENKTWAKFETGGQVYYSSPSSSKFVKDDLLPSGRFVYPATMPKTLLKTLSTSTIKVAVLDAAGVGQLVEEKLQTLDPQTKAAWVERFWKVFPTFLADGLQVHKSIETLPLVPTLSGTSFKSLLECKENGFFTDSIDSGWLVECFKDLGIDVVPLNRFPSALREVLRSTDYSLQATQFNRFLRCVSPILNSAVQSFKGWPSDRRNKFSEWVRGRITTKVSEEFAHTVRQLPVWPARKGMETSLCSANEVTLLPLGISIDAGRFCRSFMTAEGGVSHLGVTRQTLTQLYVALDLPHKLLPGEDEEIYKNLLTNLLNLSNRDVQRIQVPNTSRVMVNCDTLFERTTFFTAAFGESSDRFLLQSFDSFASRLYSRGLKRITDLDLDLFSLCARTFQDECASALQDGGRLDHWTLERAQIVYRTYCETLPLHVSSGQAGRWHTLDNIRFIPRNMHEGRRYVSQDIELPESIRSLPRLVSPKKVVQSKFHGISWTQRVALEQQPLDRLLVAFPDFGKPSTKEVVAHLKELTSPSHGSIVLPDLIATYEWLNQQDTSVLESLRPELQESSMFLNVDDPKFDAWRWCKARQMAFETHDVGRIEGVRQFLSPFKRLLKAAGVLEAFYPKLEARDDARIPDERDLLKQYRDGFSELRAMNQLVDVIFTPEDEAITDACRPLLSAHRAFLSVCNTHLKDRFTGVYADSRAAASDNGLLNISLQASSFAITTALDYLYTGQALAREKPIELEDLLQTLELSGYLQIDGLFHLAQREVVERRLVDPLNFTDVRNRATAINADVLTRWCDEYETRNLEFIRFAAEGNATVN</sequence>
<dbReference type="STRING" id="2316362.A0A4Q2DQG8"/>
<proteinExistence type="predicted"/>
<dbReference type="PANTHER" id="PTHR15600:SF42">
    <property type="entry name" value="SACSIN"/>
    <property type="match status" value="1"/>
</dbReference>
<dbReference type="SUPFAM" id="SSF55874">
    <property type="entry name" value="ATPase domain of HSP90 chaperone/DNA topoisomerase II/histidine kinase"/>
    <property type="match status" value="2"/>
</dbReference>
<dbReference type="Gene3D" id="3.30.565.10">
    <property type="entry name" value="Histidine kinase-like ATPase, C-terminal domain"/>
    <property type="match status" value="1"/>
</dbReference>
<accession>A0A4Q2DQG8</accession>
<name>A0A4Q2DQG8_9AGAR</name>
<dbReference type="EMBL" id="SDEE01000076">
    <property type="protein sequence ID" value="RXW22293.1"/>
    <property type="molecule type" value="Genomic_DNA"/>
</dbReference>
<comment type="caution">
    <text evidence="2">The sequence shown here is derived from an EMBL/GenBank/DDBJ whole genome shotgun (WGS) entry which is preliminary data.</text>
</comment>
<evidence type="ECO:0000313" key="3">
    <source>
        <dbReference type="Proteomes" id="UP000290288"/>
    </source>
</evidence>
<evidence type="ECO:0000259" key="1">
    <source>
        <dbReference type="PROSITE" id="PS50097"/>
    </source>
</evidence>
<dbReference type="NCBIfam" id="NF047352">
    <property type="entry name" value="P_loop_sacsin"/>
    <property type="match status" value="1"/>
</dbReference>
<dbReference type="InterPro" id="IPR036890">
    <property type="entry name" value="HATPase_C_sf"/>
</dbReference>
<dbReference type="PANTHER" id="PTHR15600">
    <property type="entry name" value="SACSIN"/>
    <property type="match status" value="1"/>
</dbReference>
<dbReference type="InterPro" id="IPR000210">
    <property type="entry name" value="BTB/POZ_dom"/>
</dbReference>
<dbReference type="Gene3D" id="3.30.710.10">
    <property type="entry name" value="Potassium Channel Kv1.1, Chain A"/>
    <property type="match status" value="1"/>
</dbReference>
<dbReference type="Pfam" id="PF25794">
    <property type="entry name" value="SACS"/>
    <property type="match status" value="2"/>
</dbReference>
<dbReference type="InterPro" id="IPR011333">
    <property type="entry name" value="SKP1/BTB/POZ_sf"/>
</dbReference>
<dbReference type="InterPro" id="IPR058210">
    <property type="entry name" value="SACS/Nov_dom"/>
</dbReference>
<dbReference type="GO" id="GO:0030544">
    <property type="term" value="F:Hsp70 protein binding"/>
    <property type="evidence" value="ECO:0007669"/>
    <property type="project" value="TreeGrafter"/>
</dbReference>
<keyword evidence="3" id="KW-1185">Reference proteome</keyword>